<dbReference type="WBParaSite" id="TMUE_1000003513.1">
    <property type="protein sequence ID" value="TMUE_1000003513.1"/>
    <property type="gene ID" value="WBGene00287881"/>
</dbReference>
<keyword evidence="1" id="KW-1185">Reference proteome</keyword>
<dbReference type="Proteomes" id="UP000046395">
    <property type="component" value="Unassembled WGS sequence"/>
</dbReference>
<evidence type="ECO:0000313" key="1">
    <source>
        <dbReference type="Proteomes" id="UP000046395"/>
    </source>
</evidence>
<dbReference type="AlphaFoldDB" id="A0A5S6Q8J6"/>
<reference evidence="2" key="1">
    <citation type="submission" date="2019-12" db="UniProtKB">
        <authorList>
            <consortium name="WormBaseParasite"/>
        </authorList>
    </citation>
    <scope>IDENTIFICATION</scope>
</reference>
<evidence type="ECO:0000313" key="2">
    <source>
        <dbReference type="WBParaSite" id="TMUE_1000003513.1"/>
    </source>
</evidence>
<proteinExistence type="predicted"/>
<name>A0A5S6Q8J6_TRIMR</name>
<dbReference type="InterPro" id="IPR019309">
    <property type="entry name" value="WASHC3"/>
</dbReference>
<organism evidence="1 2">
    <name type="scientific">Trichuris muris</name>
    <name type="common">Mouse whipworm</name>
    <dbReference type="NCBI Taxonomy" id="70415"/>
    <lineage>
        <taxon>Eukaryota</taxon>
        <taxon>Metazoa</taxon>
        <taxon>Ecdysozoa</taxon>
        <taxon>Nematoda</taxon>
        <taxon>Enoplea</taxon>
        <taxon>Dorylaimia</taxon>
        <taxon>Trichinellida</taxon>
        <taxon>Trichuridae</taxon>
        <taxon>Trichuris</taxon>
    </lineage>
</organism>
<dbReference type="Pfam" id="PF10152">
    <property type="entry name" value="CCDC53"/>
    <property type="match status" value="1"/>
</dbReference>
<dbReference type="GO" id="GO:0071203">
    <property type="term" value="C:WASH complex"/>
    <property type="evidence" value="ECO:0007669"/>
    <property type="project" value="InterPro"/>
</dbReference>
<accession>A0A5S6Q8J6</accession>
<protein>
    <submittedName>
        <fullName evidence="2">Uncharacterized protein</fullName>
    </submittedName>
</protein>
<sequence length="164" mass="18168">MPSNYKSDSAEKEKCENFFGNVNFLAQRVVHELNSLTEPMAYRLAGLAVKLDNISGMVSGLEYRFANCHIPRKQSESDNSVKTDTVLTCENSGTTSPVEDCGSECQRMESLNLQPEAAYFYWRMVKLGVPIAAVHQRMKNDGLDEGAFQELERIAAQAHGAGNT</sequence>